<dbReference type="SUPFAM" id="SSF109998">
    <property type="entry name" value="Triger factor/SurA peptide-binding domain-like"/>
    <property type="match status" value="1"/>
</dbReference>
<feature type="domain" description="PpiC" evidence="8">
    <location>
        <begin position="179"/>
        <end position="280"/>
    </location>
</feature>
<dbReference type="Proteomes" id="UP000285478">
    <property type="component" value="Chromosome"/>
</dbReference>
<dbReference type="SUPFAM" id="SSF54534">
    <property type="entry name" value="FKBP-like"/>
    <property type="match status" value="2"/>
</dbReference>
<dbReference type="InterPro" id="IPR000297">
    <property type="entry name" value="PPIase_PpiC"/>
</dbReference>
<sequence length="451" mass="52178" precursor="true">MKPTLLTRFFTWLPLLMMLHSAQAWSESQPQLLDRVVAVVNDDIILKSQLDREAELARQELQTRNINVSNMDELNMKVLDRMILEKLQLQEIKRMGLKVPDEELLGQIQQIAEQNNLSVLQLRDRLNYARPNGFQEFRERIRQQMLFQKLREAEVLSKTQVTEDEINNFIQRQNLIENSDEYHLKHILIGLPESATPTQRDAARKKAEEVLQKLREGEDFSQMAVRYSDGSKALQGGDLGWLSNDQIPTFFAKAFSQLKPGQFSDIIRSPVGFHIIELDGQRNKNSQLVKQYHVYRFILLSDDAKHLKQPSNTLISLADSIDSLEKFKQLNEQYSDIPASVNANGNLGWQTARDLPAEYFAAIADLDPGQAARPFATDEGWVILYLDGIRQQDVTLKDKREQAMQTLRMKKANETYEIWLRRLRDEALVDIRYHDPEIMQPLPKHDEGNGE</sequence>
<comment type="domain">
    <text evidence="7">The PPIase activity resides only in the second parvulin domain. The N-terminal region and the C-terminal tail are necessary and sufficient for the chaperone activity of SurA. The PPIase activity is dispensable for SurA to function as a chaperone. The N-terminal region and the C-terminal tail are also required for porin recognition.</text>
</comment>
<evidence type="ECO:0000256" key="7">
    <source>
        <dbReference type="HAMAP-Rule" id="MF_01183"/>
    </source>
</evidence>
<dbReference type="GO" id="GO:0050821">
    <property type="term" value="P:protein stabilization"/>
    <property type="evidence" value="ECO:0007669"/>
    <property type="project" value="InterPro"/>
</dbReference>
<feature type="domain" description="PpiC" evidence="8">
    <location>
        <begin position="290"/>
        <end position="388"/>
    </location>
</feature>
<dbReference type="Gene3D" id="1.10.4030.10">
    <property type="entry name" value="Porin chaperone SurA, peptide-binding domain"/>
    <property type="match status" value="1"/>
</dbReference>
<dbReference type="EC" id="5.2.1.8" evidence="7"/>
<feature type="chain" id="PRO_5019596581" description="Chaperone SurA" evidence="7">
    <location>
        <begin position="27"/>
        <end position="451"/>
    </location>
</feature>
<dbReference type="InterPro" id="IPR023034">
    <property type="entry name" value="PPIase_SurA"/>
</dbReference>
<evidence type="ECO:0000259" key="8">
    <source>
        <dbReference type="PROSITE" id="PS50198"/>
    </source>
</evidence>
<dbReference type="GO" id="GO:0030288">
    <property type="term" value="C:outer membrane-bounded periplasmic space"/>
    <property type="evidence" value="ECO:0007669"/>
    <property type="project" value="InterPro"/>
</dbReference>
<dbReference type="GO" id="GO:0051082">
    <property type="term" value="F:unfolded protein binding"/>
    <property type="evidence" value="ECO:0007669"/>
    <property type="project" value="UniProtKB-UniRule"/>
</dbReference>
<keyword evidence="10" id="KW-1185">Reference proteome</keyword>
<dbReference type="PANTHER" id="PTHR47637">
    <property type="entry name" value="CHAPERONE SURA"/>
    <property type="match status" value="1"/>
</dbReference>
<evidence type="ECO:0000256" key="2">
    <source>
        <dbReference type="ARBA" id="ARBA00022737"/>
    </source>
</evidence>
<feature type="signal peptide" evidence="7">
    <location>
        <begin position="1"/>
        <end position="26"/>
    </location>
</feature>
<comment type="subcellular location">
    <subcellularLocation>
        <location evidence="7">Periplasm</location>
    </subcellularLocation>
    <text evidence="7">Is capable of associating with the outer membrane.</text>
</comment>
<protein>
    <recommendedName>
        <fullName evidence="7">Chaperone SurA</fullName>
    </recommendedName>
    <alternativeName>
        <fullName evidence="7">Peptidyl-prolyl cis-trans isomerase SurA</fullName>
        <shortName evidence="7">PPIase SurA</shortName>
        <ecNumber evidence="7">5.2.1.8</ecNumber>
    </alternativeName>
    <alternativeName>
        <fullName evidence="7">Rotamase SurA</fullName>
    </alternativeName>
</protein>
<organism evidence="9 10">
    <name type="scientific">Hydrogenovibrio thermophilus</name>
    <dbReference type="NCBI Taxonomy" id="265883"/>
    <lineage>
        <taxon>Bacteria</taxon>
        <taxon>Pseudomonadati</taxon>
        <taxon>Pseudomonadota</taxon>
        <taxon>Gammaproteobacteria</taxon>
        <taxon>Thiotrichales</taxon>
        <taxon>Piscirickettsiaceae</taxon>
        <taxon>Hydrogenovibrio</taxon>
    </lineage>
</organism>
<dbReference type="EMBL" id="CP035033">
    <property type="protein sequence ID" value="QAB15759.1"/>
    <property type="molecule type" value="Genomic_DNA"/>
</dbReference>
<name>A0A410H4B3_9GAMM</name>
<dbReference type="GO" id="GO:0006457">
    <property type="term" value="P:protein folding"/>
    <property type="evidence" value="ECO:0007669"/>
    <property type="project" value="UniProtKB-UniRule"/>
</dbReference>
<keyword evidence="5 7" id="KW-0143">Chaperone</keyword>
<evidence type="ECO:0000256" key="1">
    <source>
        <dbReference type="ARBA" id="ARBA00022729"/>
    </source>
</evidence>
<dbReference type="GO" id="GO:0003755">
    <property type="term" value="F:peptidyl-prolyl cis-trans isomerase activity"/>
    <property type="evidence" value="ECO:0007669"/>
    <property type="project" value="UniProtKB-UniRule"/>
</dbReference>
<proteinExistence type="inferred from homology"/>
<evidence type="ECO:0000313" key="9">
    <source>
        <dbReference type="EMBL" id="QAB15759.1"/>
    </source>
</evidence>
<dbReference type="Gene3D" id="3.10.50.40">
    <property type="match status" value="2"/>
</dbReference>
<keyword evidence="3 7" id="KW-0574">Periplasm</keyword>
<dbReference type="PANTHER" id="PTHR47637:SF1">
    <property type="entry name" value="CHAPERONE SURA"/>
    <property type="match status" value="1"/>
</dbReference>
<evidence type="ECO:0000313" key="10">
    <source>
        <dbReference type="Proteomes" id="UP000285478"/>
    </source>
</evidence>
<comment type="catalytic activity">
    <reaction evidence="7">
        <text>[protein]-peptidylproline (omega=180) = [protein]-peptidylproline (omega=0)</text>
        <dbReference type="Rhea" id="RHEA:16237"/>
        <dbReference type="Rhea" id="RHEA-COMP:10747"/>
        <dbReference type="Rhea" id="RHEA-COMP:10748"/>
        <dbReference type="ChEBI" id="CHEBI:83833"/>
        <dbReference type="ChEBI" id="CHEBI:83834"/>
        <dbReference type="EC" id="5.2.1.8"/>
    </reaction>
</comment>
<accession>A0A410H4B3</accession>
<reference evidence="9 10" key="1">
    <citation type="journal article" date="2018" name="Environ. Microbiol.">
        <title>Genomes of ubiquitous marine and hypersaline Hydrogenovibrio, Thiomicrorhabdus and Thiomicrospira spp. encode a diversity of mechanisms to sustain chemolithoautotrophy in heterogeneous environments.</title>
        <authorList>
            <person name="Scott K.M."/>
            <person name="Williams J."/>
            <person name="Porter C.M.B."/>
            <person name="Russel S."/>
            <person name="Harmer T.L."/>
            <person name="Paul J.H."/>
            <person name="Antonen K.M."/>
            <person name="Bridges M.K."/>
            <person name="Camper G.J."/>
            <person name="Campla C.K."/>
            <person name="Casella L.G."/>
            <person name="Chase E."/>
            <person name="Conrad J.W."/>
            <person name="Cruz M.C."/>
            <person name="Dunlap D.S."/>
            <person name="Duran L."/>
            <person name="Fahsbender E.M."/>
            <person name="Goldsmith D.B."/>
            <person name="Keeley R.F."/>
            <person name="Kondoff M.R."/>
            <person name="Kussy B.I."/>
            <person name="Lane M.K."/>
            <person name="Lawler S."/>
            <person name="Leigh B.A."/>
            <person name="Lewis C."/>
            <person name="Lostal L.M."/>
            <person name="Marking D."/>
            <person name="Mancera P.A."/>
            <person name="McClenthan E.C."/>
            <person name="McIntyre E.A."/>
            <person name="Mine J.A."/>
            <person name="Modi S."/>
            <person name="Moore B.D."/>
            <person name="Morgan W.A."/>
            <person name="Nelson K.M."/>
            <person name="Nguyen K.N."/>
            <person name="Ogburn N."/>
            <person name="Parrino D.G."/>
            <person name="Pedapudi A.D."/>
            <person name="Pelham R.P."/>
            <person name="Preece A.M."/>
            <person name="Rampersad E.A."/>
            <person name="Richardson J.C."/>
            <person name="Rodgers C.M."/>
            <person name="Schaffer B.L."/>
            <person name="Sheridan N.E."/>
            <person name="Solone M.R."/>
            <person name="Staley Z.R."/>
            <person name="Tabuchi M."/>
            <person name="Waide R.J."/>
            <person name="Wanjugi P.W."/>
            <person name="Young S."/>
            <person name="Clum A."/>
            <person name="Daum C."/>
            <person name="Huntemann M."/>
            <person name="Ivanova N."/>
            <person name="Kyrpides N."/>
            <person name="Mikhailova N."/>
            <person name="Palaniappan K."/>
            <person name="Pillay M."/>
            <person name="Reddy T.B.K."/>
            <person name="Shapiro N."/>
            <person name="Stamatis D."/>
            <person name="Varghese N."/>
            <person name="Woyke T."/>
            <person name="Boden R."/>
            <person name="Freyermuth S.K."/>
            <person name="Kerfeld C.A."/>
        </authorList>
    </citation>
    <scope>NUCLEOTIDE SEQUENCE [LARGE SCALE GENOMIC DNA]</scope>
    <source>
        <strain evidence="9 10">JR-2</strain>
    </source>
</reference>
<evidence type="ECO:0000256" key="6">
    <source>
        <dbReference type="ARBA" id="ARBA00023235"/>
    </source>
</evidence>
<dbReference type="InterPro" id="IPR027304">
    <property type="entry name" value="Trigger_fact/SurA_dom_sf"/>
</dbReference>
<dbReference type="InterPro" id="IPR046357">
    <property type="entry name" value="PPIase_dom_sf"/>
</dbReference>
<dbReference type="AlphaFoldDB" id="A0A410H4B3"/>
<dbReference type="GO" id="GO:0043165">
    <property type="term" value="P:Gram-negative-bacterium-type cell outer membrane assembly"/>
    <property type="evidence" value="ECO:0007669"/>
    <property type="project" value="InterPro"/>
</dbReference>
<gene>
    <name evidence="7" type="primary">surA</name>
    <name evidence="9" type="ORF">EPV75_08800</name>
</gene>
<dbReference type="InterPro" id="IPR015391">
    <property type="entry name" value="SurA_N"/>
</dbReference>
<dbReference type="InterPro" id="IPR050280">
    <property type="entry name" value="OMP_Chaperone_SurA"/>
</dbReference>
<dbReference type="PROSITE" id="PS50198">
    <property type="entry name" value="PPIC_PPIASE_2"/>
    <property type="match status" value="2"/>
</dbReference>
<dbReference type="GO" id="GO:0042277">
    <property type="term" value="F:peptide binding"/>
    <property type="evidence" value="ECO:0007669"/>
    <property type="project" value="InterPro"/>
</dbReference>
<keyword evidence="2 7" id="KW-0677">Repeat</keyword>
<evidence type="ECO:0000256" key="3">
    <source>
        <dbReference type="ARBA" id="ARBA00022764"/>
    </source>
</evidence>
<dbReference type="HAMAP" id="MF_01183">
    <property type="entry name" value="Chaperone_SurA"/>
    <property type="match status" value="1"/>
</dbReference>
<dbReference type="Pfam" id="PF09312">
    <property type="entry name" value="SurA_N"/>
    <property type="match status" value="1"/>
</dbReference>
<keyword evidence="1 7" id="KW-0732">Signal</keyword>
<evidence type="ECO:0000256" key="4">
    <source>
        <dbReference type="ARBA" id="ARBA00023110"/>
    </source>
</evidence>
<dbReference type="KEGG" id="htr:EPV75_08800"/>
<keyword evidence="6 7" id="KW-0413">Isomerase</keyword>
<comment type="function">
    <text evidence="7">Chaperone involved in the correct folding and assembly of outer membrane proteins. Recognizes specific patterns of aromatic residues and the orientation of their side chains, which are found more frequently in integral outer membrane proteins. May act in both early periplasmic and late outer membrane-associated steps of protein maturation.</text>
</comment>
<dbReference type="Pfam" id="PF00639">
    <property type="entry name" value="Rotamase"/>
    <property type="match status" value="2"/>
</dbReference>
<evidence type="ECO:0000256" key="5">
    <source>
        <dbReference type="ARBA" id="ARBA00023186"/>
    </source>
</evidence>
<keyword evidence="4 7" id="KW-0697">Rotamase</keyword>